<accession>A0A0K9NJI0</accession>
<dbReference type="SUPFAM" id="SSF53098">
    <property type="entry name" value="Ribonuclease H-like"/>
    <property type="match status" value="1"/>
</dbReference>
<keyword evidence="4 7" id="KW-0540">Nuclease</keyword>
<dbReference type="CDD" id="cd06127">
    <property type="entry name" value="DEDDh"/>
    <property type="match status" value="1"/>
</dbReference>
<dbReference type="OrthoDB" id="2018529at2759"/>
<dbReference type="InterPro" id="IPR036397">
    <property type="entry name" value="RNaseH_sf"/>
</dbReference>
<dbReference type="PANTHER" id="PTHR30231">
    <property type="entry name" value="DNA POLYMERASE III SUBUNIT EPSILON"/>
    <property type="match status" value="1"/>
</dbReference>
<keyword evidence="8" id="KW-1185">Reference proteome</keyword>
<reference evidence="8" key="1">
    <citation type="journal article" date="2016" name="Nature">
        <title>The genome of the seagrass Zostera marina reveals angiosperm adaptation to the sea.</title>
        <authorList>
            <person name="Olsen J.L."/>
            <person name="Rouze P."/>
            <person name="Verhelst B."/>
            <person name="Lin Y.-C."/>
            <person name="Bayer T."/>
            <person name="Collen J."/>
            <person name="Dattolo E."/>
            <person name="De Paoli E."/>
            <person name="Dittami S."/>
            <person name="Maumus F."/>
            <person name="Michel G."/>
            <person name="Kersting A."/>
            <person name="Lauritano C."/>
            <person name="Lohaus R."/>
            <person name="Toepel M."/>
            <person name="Tonon T."/>
            <person name="Vanneste K."/>
            <person name="Amirebrahimi M."/>
            <person name="Brakel J."/>
            <person name="Bostroem C."/>
            <person name="Chovatia M."/>
            <person name="Grimwood J."/>
            <person name="Jenkins J.W."/>
            <person name="Jueterbock A."/>
            <person name="Mraz A."/>
            <person name="Stam W.T."/>
            <person name="Tice H."/>
            <person name="Bornberg-Bauer E."/>
            <person name="Green P.J."/>
            <person name="Pearson G.A."/>
            <person name="Procaccini G."/>
            <person name="Duarte C.M."/>
            <person name="Schmutz J."/>
            <person name="Reusch T.B.H."/>
            <person name="Van de Peer Y."/>
        </authorList>
    </citation>
    <scope>NUCLEOTIDE SEQUENCE [LARGE SCALE GENOMIC DNA]</scope>
    <source>
        <strain evidence="8">cv. Finnish</strain>
    </source>
</reference>
<evidence type="ECO:0000313" key="8">
    <source>
        <dbReference type="Proteomes" id="UP000036987"/>
    </source>
</evidence>
<dbReference type="InterPro" id="IPR012337">
    <property type="entry name" value="RNaseH-like_sf"/>
</dbReference>
<dbReference type="InterPro" id="IPR013520">
    <property type="entry name" value="Ribonucl_H"/>
</dbReference>
<keyword evidence="3" id="KW-0378">Hydrolase</keyword>
<evidence type="ECO:0000256" key="4">
    <source>
        <dbReference type="ARBA" id="ARBA00022839"/>
    </source>
</evidence>
<evidence type="ECO:0000256" key="1">
    <source>
        <dbReference type="ARBA" id="ARBA00001946"/>
    </source>
</evidence>
<dbReference type="Gene3D" id="3.30.420.10">
    <property type="entry name" value="Ribonuclease H-like superfamily/Ribonuclease H"/>
    <property type="match status" value="1"/>
</dbReference>
<dbReference type="Proteomes" id="UP000036987">
    <property type="component" value="Unassembled WGS sequence"/>
</dbReference>
<gene>
    <name evidence="7" type="ORF">ZOSMA_91G00440</name>
</gene>
<dbReference type="GO" id="GO:0008408">
    <property type="term" value="F:3'-5' exonuclease activity"/>
    <property type="evidence" value="ECO:0000318"/>
    <property type="project" value="GO_Central"/>
</dbReference>
<dbReference type="AlphaFoldDB" id="A0A0K9NJI0"/>
<dbReference type="OMA" id="AGHNICR"/>
<keyword evidence="5" id="KW-0460">Magnesium</keyword>
<sequence>MKKTSTNTKMRNEIVFFDVETTVPIVNRKRFWMLEFGAILVCPRQLVEIESYSTLIKPGDLSAVAERSARCNGIARQSVASAPTFRQVADRIYDILNGRVWAGHNICRFDCARIREAFADIGRPPPQPIGTIDSLSVLKRQFGNRAGNLKVSYLQSINRTMIKCV</sequence>
<comment type="cofactor">
    <cofactor evidence="1">
        <name>Mg(2+)</name>
        <dbReference type="ChEBI" id="CHEBI:18420"/>
    </cofactor>
</comment>
<dbReference type="GO" id="GO:0003676">
    <property type="term" value="F:nucleic acid binding"/>
    <property type="evidence" value="ECO:0007669"/>
    <property type="project" value="InterPro"/>
</dbReference>
<keyword evidence="4 7" id="KW-0269">Exonuclease</keyword>
<proteinExistence type="predicted"/>
<dbReference type="EMBL" id="LFYR01002138">
    <property type="protein sequence ID" value="KMZ56778.1"/>
    <property type="molecule type" value="Genomic_DNA"/>
</dbReference>
<name>A0A0K9NJI0_ZOSMR</name>
<organism evidence="7 8">
    <name type="scientific">Zostera marina</name>
    <name type="common">Eelgrass</name>
    <dbReference type="NCBI Taxonomy" id="29655"/>
    <lineage>
        <taxon>Eukaryota</taxon>
        <taxon>Viridiplantae</taxon>
        <taxon>Streptophyta</taxon>
        <taxon>Embryophyta</taxon>
        <taxon>Tracheophyta</taxon>
        <taxon>Spermatophyta</taxon>
        <taxon>Magnoliopsida</taxon>
        <taxon>Liliopsida</taxon>
        <taxon>Zosteraceae</taxon>
        <taxon>Zostera</taxon>
    </lineage>
</organism>
<dbReference type="SMART" id="SM00479">
    <property type="entry name" value="EXOIII"/>
    <property type="match status" value="1"/>
</dbReference>
<dbReference type="GO" id="GO:0046872">
    <property type="term" value="F:metal ion binding"/>
    <property type="evidence" value="ECO:0007669"/>
    <property type="project" value="UniProtKB-KW"/>
</dbReference>
<evidence type="ECO:0000259" key="6">
    <source>
        <dbReference type="SMART" id="SM00479"/>
    </source>
</evidence>
<keyword evidence="2" id="KW-0479">Metal-binding</keyword>
<dbReference type="FunFam" id="3.30.420.10:FF:000040">
    <property type="entry name" value="Exonuclease family protein"/>
    <property type="match status" value="1"/>
</dbReference>
<evidence type="ECO:0000256" key="2">
    <source>
        <dbReference type="ARBA" id="ARBA00022723"/>
    </source>
</evidence>
<evidence type="ECO:0000313" key="7">
    <source>
        <dbReference type="EMBL" id="KMZ56778.1"/>
    </source>
</evidence>
<comment type="caution">
    <text evidence="7">The sequence shown here is derived from an EMBL/GenBank/DDBJ whole genome shotgun (WGS) entry which is preliminary data.</text>
</comment>
<evidence type="ECO:0000256" key="3">
    <source>
        <dbReference type="ARBA" id="ARBA00022801"/>
    </source>
</evidence>
<evidence type="ECO:0000256" key="5">
    <source>
        <dbReference type="ARBA" id="ARBA00022842"/>
    </source>
</evidence>
<protein>
    <submittedName>
        <fullName evidence="7">Putative Exonuclease</fullName>
    </submittedName>
</protein>
<dbReference type="Pfam" id="PF00929">
    <property type="entry name" value="RNase_T"/>
    <property type="match status" value="1"/>
</dbReference>
<dbReference type="STRING" id="29655.A0A0K9NJI0"/>
<feature type="domain" description="Exonuclease" evidence="6">
    <location>
        <begin position="13"/>
        <end position="163"/>
    </location>
</feature>
<dbReference type="PANTHER" id="PTHR30231:SF26">
    <property type="entry name" value="PROTEIN NEN4"/>
    <property type="match status" value="1"/>
</dbReference>